<name>A0A2P2Q254_RHIMU</name>
<organism evidence="1">
    <name type="scientific">Rhizophora mucronata</name>
    <name type="common">Asiatic mangrove</name>
    <dbReference type="NCBI Taxonomy" id="61149"/>
    <lineage>
        <taxon>Eukaryota</taxon>
        <taxon>Viridiplantae</taxon>
        <taxon>Streptophyta</taxon>
        <taxon>Embryophyta</taxon>
        <taxon>Tracheophyta</taxon>
        <taxon>Spermatophyta</taxon>
        <taxon>Magnoliopsida</taxon>
        <taxon>eudicotyledons</taxon>
        <taxon>Gunneridae</taxon>
        <taxon>Pentapetalae</taxon>
        <taxon>rosids</taxon>
        <taxon>fabids</taxon>
        <taxon>Malpighiales</taxon>
        <taxon>Rhizophoraceae</taxon>
        <taxon>Rhizophora</taxon>
    </lineage>
</organism>
<reference evidence="1" key="1">
    <citation type="submission" date="2018-02" db="EMBL/GenBank/DDBJ databases">
        <title>Rhizophora mucronata_Transcriptome.</title>
        <authorList>
            <person name="Meera S.P."/>
            <person name="Sreeshan A."/>
            <person name="Augustine A."/>
        </authorList>
    </citation>
    <scope>NUCLEOTIDE SEQUENCE</scope>
    <source>
        <tissue evidence="1">Leaf</tissue>
    </source>
</reference>
<protein>
    <submittedName>
        <fullName evidence="1">Uncharacterized protein</fullName>
    </submittedName>
</protein>
<accession>A0A2P2Q254</accession>
<dbReference type="EMBL" id="GGEC01080479">
    <property type="protein sequence ID" value="MBX60963.1"/>
    <property type="molecule type" value="Transcribed_RNA"/>
</dbReference>
<dbReference type="AlphaFoldDB" id="A0A2P2Q254"/>
<proteinExistence type="predicted"/>
<evidence type="ECO:0000313" key="1">
    <source>
        <dbReference type="EMBL" id="MBX60963.1"/>
    </source>
</evidence>
<sequence length="39" mass="4628">MPTTIKPPLLWSPEHHAYPALFMFCQEQCHQNKNIFNSK</sequence>